<gene>
    <name evidence="2" type="primary">Dana\GF28112</name>
    <name evidence="2" type="ORF">GF28112</name>
</gene>
<protein>
    <submittedName>
        <fullName evidence="2">Uncharacterized protein, isoform B</fullName>
    </submittedName>
</protein>
<keyword evidence="1" id="KW-0472">Membrane</keyword>
<name>A0A0P9C6N9_DROAN</name>
<evidence type="ECO:0000313" key="2">
    <source>
        <dbReference type="EMBL" id="KPU79266.1"/>
    </source>
</evidence>
<keyword evidence="1" id="KW-0812">Transmembrane</keyword>
<dbReference type="EMBL" id="CH902617">
    <property type="protein sequence ID" value="KPU79266.1"/>
    <property type="molecule type" value="Genomic_DNA"/>
</dbReference>
<organism evidence="2 3">
    <name type="scientific">Drosophila ananassae</name>
    <name type="common">Fruit fly</name>
    <dbReference type="NCBI Taxonomy" id="7217"/>
    <lineage>
        <taxon>Eukaryota</taxon>
        <taxon>Metazoa</taxon>
        <taxon>Ecdysozoa</taxon>
        <taxon>Arthropoda</taxon>
        <taxon>Hexapoda</taxon>
        <taxon>Insecta</taxon>
        <taxon>Pterygota</taxon>
        <taxon>Neoptera</taxon>
        <taxon>Endopterygota</taxon>
        <taxon>Diptera</taxon>
        <taxon>Brachycera</taxon>
        <taxon>Muscomorpha</taxon>
        <taxon>Ephydroidea</taxon>
        <taxon>Drosophilidae</taxon>
        <taxon>Drosophila</taxon>
        <taxon>Sophophora</taxon>
    </lineage>
</organism>
<accession>A0A0P9C6N9</accession>
<feature type="transmembrane region" description="Helical" evidence="1">
    <location>
        <begin position="23"/>
        <end position="43"/>
    </location>
</feature>
<dbReference type="OrthoDB" id="291792at2759"/>
<dbReference type="InParanoid" id="A0A0P9C6N9"/>
<dbReference type="PANTHER" id="PTHR12459">
    <property type="entry name" value="TRANSMEMBRANE PROTEIN 135-RELATED"/>
    <property type="match status" value="1"/>
</dbReference>
<dbReference type="PANTHER" id="PTHR12459:SF15">
    <property type="entry name" value="TRANSMEMBRANE PROTEIN 135"/>
    <property type="match status" value="1"/>
</dbReference>
<keyword evidence="1" id="KW-1133">Transmembrane helix</keyword>
<evidence type="ECO:0000313" key="3">
    <source>
        <dbReference type="Proteomes" id="UP000007801"/>
    </source>
</evidence>
<dbReference type="Proteomes" id="UP000007801">
    <property type="component" value="Unassembled WGS sequence"/>
</dbReference>
<feature type="transmembrane region" description="Helical" evidence="1">
    <location>
        <begin position="73"/>
        <end position="93"/>
    </location>
</feature>
<sequence length="301" mass="34154">MCLCRGRKDFILTYSNSKFLGKFHFYTLLFIPATFGGAFCALFPKRVKHLQHTAIFQALIESLLLHLNPLSKLLASSVSLQTVIFMVCSAVILEGKQRKWYNGFWFLTPDAPTDPDVPPQRKSCSHSELDCGLYIVRGIRNYLIIGLALDVFRYLVSSSKLNQWSLSHLNFQSTAWLGCYVGLYRAVHCYLQSIPIVNESLKHPFAGCLGGLSYFFYPKLTILSYALLEAIRTLSSKNHKTGESKKNRFGWSDLLFPLSLAYLIHNYVMEEQRVSALSGVIIDSTTANYARNISKRIARLQ</sequence>
<dbReference type="InterPro" id="IPR026749">
    <property type="entry name" value="Tmem135"/>
</dbReference>
<reference evidence="2 3" key="1">
    <citation type="journal article" date="2007" name="Nature">
        <title>Evolution of genes and genomes on the Drosophila phylogeny.</title>
        <authorList>
            <consortium name="Drosophila 12 Genomes Consortium"/>
            <person name="Clark A.G."/>
            <person name="Eisen M.B."/>
            <person name="Smith D.R."/>
            <person name="Bergman C.M."/>
            <person name="Oliver B."/>
            <person name="Markow T.A."/>
            <person name="Kaufman T.C."/>
            <person name="Kellis M."/>
            <person name="Gelbart W."/>
            <person name="Iyer V.N."/>
            <person name="Pollard D.A."/>
            <person name="Sackton T.B."/>
            <person name="Larracuente A.M."/>
            <person name="Singh N.D."/>
            <person name="Abad J.P."/>
            <person name="Abt D.N."/>
            <person name="Adryan B."/>
            <person name="Aguade M."/>
            <person name="Akashi H."/>
            <person name="Anderson W.W."/>
            <person name="Aquadro C.F."/>
            <person name="Ardell D.H."/>
            <person name="Arguello R."/>
            <person name="Artieri C.G."/>
            <person name="Barbash D.A."/>
            <person name="Barker D."/>
            <person name="Barsanti P."/>
            <person name="Batterham P."/>
            <person name="Batzoglou S."/>
            <person name="Begun D."/>
            <person name="Bhutkar A."/>
            <person name="Blanco E."/>
            <person name="Bosak S.A."/>
            <person name="Bradley R.K."/>
            <person name="Brand A.D."/>
            <person name="Brent M.R."/>
            <person name="Brooks A.N."/>
            <person name="Brown R.H."/>
            <person name="Butlin R.K."/>
            <person name="Caggese C."/>
            <person name="Calvi B.R."/>
            <person name="Bernardo de Carvalho A."/>
            <person name="Caspi A."/>
            <person name="Castrezana S."/>
            <person name="Celniker S.E."/>
            <person name="Chang J.L."/>
            <person name="Chapple C."/>
            <person name="Chatterji S."/>
            <person name="Chinwalla A."/>
            <person name="Civetta A."/>
            <person name="Clifton S.W."/>
            <person name="Comeron J.M."/>
            <person name="Costello J.C."/>
            <person name="Coyne J.A."/>
            <person name="Daub J."/>
            <person name="David R.G."/>
            <person name="Delcher A.L."/>
            <person name="Delehaunty K."/>
            <person name="Do C.B."/>
            <person name="Ebling H."/>
            <person name="Edwards K."/>
            <person name="Eickbush T."/>
            <person name="Evans J.D."/>
            <person name="Filipski A."/>
            <person name="Findeiss S."/>
            <person name="Freyhult E."/>
            <person name="Fulton L."/>
            <person name="Fulton R."/>
            <person name="Garcia A.C."/>
            <person name="Gardiner A."/>
            <person name="Garfield D.A."/>
            <person name="Garvin B.E."/>
            <person name="Gibson G."/>
            <person name="Gilbert D."/>
            <person name="Gnerre S."/>
            <person name="Godfrey J."/>
            <person name="Good R."/>
            <person name="Gotea V."/>
            <person name="Gravely B."/>
            <person name="Greenberg A.J."/>
            <person name="Griffiths-Jones S."/>
            <person name="Gross S."/>
            <person name="Guigo R."/>
            <person name="Gustafson E.A."/>
            <person name="Haerty W."/>
            <person name="Hahn M.W."/>
            <person name="Halligan D.L."/>
            <person name="Halpern A.L."/>
            <person name="Halter G.M."/>
            <person name="Han M.V."/>
            <person name="Heger A."/>
            <person name="Hillier L."/>
            <person name="Hinrichs A.S."/>
            <person name="Holmes I."/>
            <person name="Hoskins R.A."/>
            <person name="Hubisz M.J."/>
            <person name="Hultmark D."/>
            <person name="Huntley M.A."/>
            <person name="Jaffe D.B."/>
            <person name="Jagadeeshan S."/>
            <person name="Jeck W.R."/>
            <person name="Johnson J."/>
            <person name="Jones C.D."/>
            <person name="Jordan W.C."/>
            <person name="Karpen G.H."/>
            <person name="Kataoka E."/>
            <person name="Keightley P.D."/>
            <person name="Kheradpour P."/>
            <person name="Kirkness E.F."/>
            <person name="Koerich L.B."/>
            <person name="Kristiansen K."/>
            <person name="Kudrna D."/>
            <person name="Kulathinal R.J."/>
            <person name="Kumar S."/>
            <person name="Kwok R."/>
            <person name="Lander E."/>
            <person name="Langley C.H."/>
            <person name="Lapoint R."/>
            <person name="Lazzaro B.P."/>
            <person name="Lee S.J."/>
            <person name="Levesque L."/>
            <person name="Li R."/>
            <person name="Lin C.F."/>
            <person name="Lin M.F."/>
            <person name="Lindblad-Toh K."/>
            <person name="Llopart A."/>
            <person name="Long M."/>
            <person name="Low L."/>
            <person name="Lozovsky E."/>
            <person name="Lu J."/>
            <person name="Luo M."/>
            <person name="Machado C.A."/>
            <person name="Makalowski W."/>
            <person name="Marzo M."/>
            <person name="Matsuda M."/>
            <person name="Matzkin L."/>
            <person name="McAllister B."/>
            <person name="McBride C.S."/>
            <person name="McKernan B."/>
            <person name="McKernan K."/>
            <person name="Mendez-Lago M."/>
            <person name="Minx P."/>
            <person name="Mollenhauer M.U."/>
            <person name="Montooth K."/>
            <person name="Mount S.M."/>
            <person name="Mu X."/>
            <person name="Myers E."/>
            <person name="Negre B."/>
            <person name="Newfeld S."/>
            <person name="Nielsen R."/>
            <person name="Noor M.A."/>
            <person name="O'Grady P."/>
            <person name="Pachter L."/>
            <person name="Papaceit M."/>
            <person name="Parisi M.J."/>
            <person name="Parisi M."/>
            <person name="Parts L."/>
            <person name="Pedersen J.S."/>
            <person name="Pesole G."/>
            <person name="Phillippy A.M."/>
            <person name="Ponting C.P."/>
            <person name="Pop M."/>
            <person name="Porcelli D."/>
            <person name="Powell J.R."/>
            <person name="Prohaska S."/>
            <person name="Pruitt K."/>
            <person name="Puig M."/>
            <person name="Quesneville H."/>
            <person name="Ram K.R."/>
            <person name="Rand D."/>
            <person name="Rasmussen M.D."/>
            <person name="Reed L.K."/>
            <person name="Reenan R."/>
            <person name="Reily A."/>
            <person name="Remington K.A."/>
            <person name="Rieger T.T."/>
            <person name="Ritchie M.G."/>
            <person name="Robin C."/>
            <person name="Rogers Y.H."/>
            <person name="Rohde C."/>
            <person name="Rozas J."/>
            <person name="Rubenfield M.J."/>
            <person name="Ruiz A."/>
            <person name="Russo S."/>
            <person name="Salzberg S.L."/>
            <person name="Sanchez-Gracia A."/>
            <person name="Saranga D.J."/>
            <person name="Sato H."/>
            <person name="Schaeffer S.W."/>
            <person name="Schatz M.C."/>
            <person name="Schlenke T."/>
            <person name="Schwartz R."/>
            <person name="Segarra C."/>
            <person name="Singh R.S."/>
            <person name="Sirot L."/>
            <person name="Sirota M."/>
            <person name="Sisneros N.B."/>
            <person name="Smith C.D."/>
            <person name="Smith T.F."/>
            <person name="Spieth J."/>
            <person name="Stage D.E."/>
            <person name="Stark A."/>
            <person name="Stephan W."/>
            <person name="Strausberg R.L."/>
            <person name="Strempel S."/>
            <person name="Sturgill D."/>
            <person name="Sutton G."/>
            <person name="Sutton G.G."/>
            <person name="Tao W."/>
            <person name="Teichmann S."/>
            <person name="Tobari Y.N."/>
            <person name="Tomimura Y."/>
            <person name="Tsolas J.M."/>
            <person name="Valente V.L."/>
            <person name="Venter E."/>
            <person name="Venter J.C."/>
            <person name="Vicario S."/>
            <person name="Vieira F.G."/>
            <person name="Vilella A.J."/>
            <person name="Villasante A."/>
            <person name="Walenz B."/>
            <person name="Wang J."/>
            <person name="Wasserman M."/>
            <person name="Watts T."/>
            <person name="Wilson D."/>
            <person name="Wilson R.K."/>
            <person name="Wing R.A."/>
            <person name="Wolfner M.F."/>
            <person name="Wong A."/>
            <person name="Wong G.K."/>
            <person name="Wu C.I."/>
            <person name="Wu G."/>
            <person name="Yamamoto D."/>
            <person name="Yang H.P."/>
            <person name="Yang S.P."/>
            <person name="Yorke J.A."/>
            <person name="Yoshida K."/>
            <person name="Zdobnov E."/>
            <person name="Zhang P."/>
            <person name="Zhang Y."/>
            <person name="Zimin A.V."/>
            <person name="Baldwin J."/>
            <person name="Abdouelleil A."/>
            <person name="Abdulkadir J."/>
            <person name="Abebe A."/>
            <person name="Abera B."/>
            <person name="Abreu J."/>
            <person name="Acer S.C."/>
            <person name="Aftuck L."/>
            <person name="Alexander A."/>
            <person name="An P."/>
            <person name="Anderson E."/>
            <person name="Anderson S."/>
            <person name="Arachi H."/>
            <person name="Azer M."/>
            <person name="Bachantsang P."/>
            <person name="Barry A."/>
            <person name="Bayul T."/>
            <person name="Berlin A."/>
            <person name="Bessette D."/>
            <person name="Bloom T."/>
            <person name="Blye J."/>
            <person name="Boguslavskiy L."/>
            <person name="Bonnet C."/>
            <person name="Boukhgalter B."/>
            <person name="Bourzgui I."/>
            <person name="Brown A."/>
            <person name="Cahill P."/>
            <person name="Channer S."/>
            <person name="Cheshatsang Y."/>
            <person name="Chuda L."/>
            <person name="Citroen M."/>
            <person name="Collymore A."/>
            <person name="Cooke P."/>
            <person name="Costello M."/>
            <person name="D'Aco K."/>
            <person name="Daza R."/>
            <person name="De Haan G."/>
            <person name="DeGray S."/>
            <person name="DeMaso C."/>
            <person name="Dhargay N."/>
            <person name="Dooley K."/>
            <person name="Dooley E."/>
            <person name="Doricent M."/>
            <person name="Dorje P."/>
            <person name="Dorjee K."/>
            <person name="Dupes A."/>
            <person name="Elong R."/>
            <person name="Falk J."/>
            <person name="Farina A."/>
            <person name="Faro S."/>
            <person name="Ferguson D."/>
            <person name="Fisher S."/>
            <person name="Foley C.D."/>
            <person name="Franke A."/>
            <person name="Friedrich D."/>
            <person name="Gadbois L."/>
            <person name="Gearin G."/>
            <person name="Gearin C.R."/>
            <person name="Giannoukos G."/>
            <person name="Goode T."/>
            <person name="Graham J."/>
            <person name="Grandbois E."/>
            <person name="Grewal S."/>
            <person name="Gyaltsen K."/>
            <person name="Hafez N."/>
            <person name="Hagos B."/>
            <person name="Hall J."/>
            <person name="Henson C."/>
            <person name="Hollinger A."/>
            <person name="Honan T."/>
            <person name="Huard M.D."/>
            <person name="Hughes L."/>
            <person name="Hurhula B."/>
            <person name="Husby M.E."/>
            <person name="Kamat A."/>
            <person name="Kanga B."/>
            <person name="Kashin S."/>
            <person name="Khazanovich D."/>
            <person name="Kisner P."/>
            <person name="Lance K."/>
            <person name="Lara M."/>
            <person name="Lee W."/>
            <person name="Lennon N."/>
            <person name="Letendre F."/>
            <person name="LeVine R."/>
            <person name="Lipovsky A."/>
            <person name="Liu X."/>
            <person name="Liu J."/>
            <person name="Liu S."/>
            <person name="Lokyitsang T."/>
            <person name="Lokyitsang Y."/>
            <person name="Lubonja R."/>
            <person name="Lui A."/>
            <person name="MacDonald P."/>
            <person name="Magnisalis V."/>
            <person name="Maru K."/>
            <person name="Matthews C."/>
            <person name="McCusker W."/>
            <person name="McDonough S."/>
            <person name="Mehta T."/>
            <person name="Meldrim J."/>
            <person name="Meneus L."/>
            <person name="Mihai O."/>
            <person name="Mihalev A."/>
            <person name="Mihova T."/>
            <person name="Mittelman R."/>
            <person name="Mlenga V."/>
            <person name="Montmayeur A."/>
            <person name="Mulrain L."/>
            <person name="Navidi A."/>
            <person name="Naylor J."/>
            <person name="Negash T."/>
            <person name="Nguyen T."/>
            <person name="Nguyen N."/>
            <person name="Nicol R."/>
            <person name="Norbu C."/>
            <person name="Norbu N."/>
            <person name="Novod N."/>
            <person name="O'Neill B."/>
            <person name="Osman S."/>
            <person name="Markiewicz E."/>
            <person name="Oyono O.L."/>
            <person name="Patti C."/>
            <person name="Phunkhang P."/>
            <person name="Pierre F."/>
            <person name="Priest M."/>
            <person name="Raghuraman S."/>
            <person name="Rege F."/>
            <person name="Reyes R."/>
            <person name="Rise C."/>
            <person name="Rogov P."/>
            <person name="Ross K."/>
            <person name="Ryan E."/>
            <person name="Settipalli S."/>
            <person name="Shea T."/>
            <person name="Sherpa N."/>
            <person name="Shi L."/>
            <person name="Shih D."/>
            <person name="Sparrow T."/>
            <person name="Spaulding J."/>
            <person name="Stalker J."/>
            <person name="Stange-Thomann N."/>
            <person name="Stavropoulos S."/>
            <person name="Stone C."/>
            <person name="Strader C."/>
            <person name="Tesfaye S."/>
            <person name="Thomson T."/>
            <person name="Thoulutsang Y."/>
            <person name="Thoulutsang D."/>
            <person name="Topham K."/>
            <person name="Topping I."/>
            <person name="Tsamla T."/>
            <person name="Vassiliev H."/>
            <person name="Vo A."/>
            <person name="Wangchuk T."/>
            <person name="Wangdi T."/>
            <person name="Weiand M."/>
            <person name="Wilkinson J."/>
            <person name="Wilson A."/>
            <person name="Yadav S."/>
            <person name="Young G."/>
            <person name="Yu Q."/>
            <person name="Zembek L."/>
            <person name="Zhong D."/>
            <person name="Zimmer A."/>
            <person name="Zwirko Z."/>
            <person name="Jaffe D.B."/>
            <person name="Alvarez P."/>
            <person name="Brockman W."/>
            <person name="Butler J."/>
            <person name="Chin C."/>
            <person name="Gnerre S."/>
            <person name="Grabherr M."/>
            <person name="Kleber M."/>
            <person name="Mauceli E."/>
            <person name="MacCallum I."/>
        </authorList>
    </citation>
    <scope>NUCLEOTIDE SEQUENCE [LARGE SCALE GENOMIC DNA]</scope>
    <source>
        <strain evidence="3">Tucson 14024-0371.13</strain>
    </source>
</reference>
<proteinExistence type="predicted"/>
<evidence type="ECO:0000256" key="1">
    <source>
        <dbReference type="SAM" id="Phobius"/>
    </source>
</evidence>
<keyword evidence="3" id="KW-1185">Reference proteome</keyword>
<dbReference type="AlphaFoldDB" id="A0A0P9C6N9"/>